<keyword evidence="8" id="KW-0067">ATP-binding</keyword>
<evidence type="ECO:0000256" key="9">
    <source>
        <dbReference type="ARBA" id="ARBA00022989"/>
    </source>
</evidence>
<evidence type="ECO:0000256" key="1">
    <source>
        <dbReference type="ARBA" id="ARBA00004651"/>
    </source>
</evidence>
<comment type="subcellular location">
    <subcellularLocation>
        <location evidence="1">Cell membrane</location>
        <topology evidence="1">Multi-pass membrane protein</topology>
    </subcellularLocation>
</comment>
<dbReference type="EMBL" id="CACRST010000025">
    <property type="protein sequence ID" value="VYT26092.1"/>
    <property type="molecule type" value="Genomic_DNA"/>
</dbReference>
<keyword evidence="11 12" id="KW-0472">Membrane</keyword>
<dbReference type="SMART" id="SM00387">
    <property type="entry name" value="HATPase_c"/>
    <property type="match status" value="1"/>
</dbReference>
<dbReference type="InterPro" id="IPR050640">
    <property type="entry name" value="Bact_2-comp_sensor_kinase"/>
</dbReference>
<dbReference type="SUPFAM" id="SSF55874">
    <property type="entry name" value="ATPase domain of HSP90 chaperone/DNA topoisomerase II/histidine kinase"/>
    <property type="match status" value="1"/>
</dbReference>
<dbReference type="Gene3D" id="6.10.340.10">
    <property type="match status" value="1"/>
</dbReference>
<evidence type="ECO:0000256" key="2">
    <source>
        <dbReference type="ARBA" id="ARBA00022475"/>
    </source>
</evidence>
<dbReference type="SMART" id="SM00304">
    <property type="entry name" value="HAMP"/>
    <property type="match status" value="1"/>
</dbReference>
<keyword evidence="6" id="KW-0547">Nucleotide-binding</keyword>
<dbReference type="Pfam" id="PF00672">
    <property type="entry name" value="HAMP"/>
    <property type="match status" value="1"/>
</dbReference>
<dbReference type="GO" id="GO:0000155">
    <property type="term" value="F:phosphorelay sensor kinase activity"/>
    <property type="evidence" value="ECO:0007669"/>
    <property type="project" value="InterPro"/>
</dbReference>
<dbReference type="Pfam" id="PF06580">
    <property type="entry name" value="His_kinase"/>
    <property type="match status" value="1"/>
</dbReference>
<proteinExistence type="predicted"/>
<evidence type="ECO:0000256" key="8">
    <source>
        <dbReference type="ARBA" id="ARBA00022840"/>
    </source>
</evidence>
<evidence type="ECO:0000313" key="14">
    <source>
        <dbReference type="EMBL" id="VYT26092.1"/>
    </source>
</evidence>
<evidence type="ECO:0000256" key="4">
    <source>
        <dbReference type="ARBA" id="ARBA00022679"/>
    </source>
</evidence>
<keyword evidence="3" id="KW-0597">Phosphoprotein</keyword>
<dbReference type="GO" id="GO:0005524">
    <property type="term" value="F:ATP binding"/>
    <property type="evidence" value="ECO:0007669"/>
    <property type="project" value="UniProtKB-KW"/>
</dbReference>
<gene>
    <name evidence="14" type="primary">ypdA_4</name>
    <name evidence="14" type="ORF">BGLFYP119_02504</name>
</gene>
<evidence type="ECO:0000259" key="13">
    <source>
        <dbReference type="PROSITE" id="PS50885"/>
    </source>
</evidence>
<dbReference type="InterPro" id="IPR036890">
    <property type="entry name" value="HATPase_C_sf"/>
</dbReference>
<evidence type="ECO:0000256" key="12">
    <source>
        <dbReference type="SAM" id="Phobius"/>
    </source>
</evidence>
<evidence type="ECO:0000256" key="5">
    <source>
        <dbReference type="ARBA" id="ARBA00022692"/>
    </source>
</evidence>
<feature type="transmembrane region" description="Helical" evidence="12">
    <location>
        <begin position="284"/>
        <end position="305"/>
    </location>
</feature>
<dbReference type="PANTHER" id="PTHR34220">
    <property type="entry name" value="SENSOR HISTIDINE KINASE YPDA"/>
    <property type="match status" value="1"/>
</dbReference>
<accession>A0A6N2VAY6</accession>
<dbReference type="PROSITE" id="PS50885">
    <property type="entry name" value="HAMP"/>
    <property type="match status" value="1"/>
</dbReference>
<feature type="domain" description="HAMP" evidence="13">
    <location>
        <begin position="307"/>
        <end position="359"/>
    </location>
</feature>
<dbReference type="SUPFAM" id="SSF158472">
    <property type="entry name" value="HAMP domain-like"/>
    <property type="match status" value="1"/>
</dbReference>
<dbReference type="GO" id="GO:0005886">
    <property type="term" value="C:plasma membrane"/>
    <property type="evidence" value="ECO:0007669"/>
    <property type="project" value="UniProtKB-SubCell"/>
</dbReference>
<dbReference type="InterPro" id="IPR003594">
    <property type="entry name" value="HATPase_dom"/>
</dbReference>
<dbReference type="InterPro" id="IPR003660">
    <property type="entry name" value="HAMP_dom"/>
</dbReference>
<protein>
    <submittedName>
        <fullName evidence="14">Sensor histidine kinase YpdA</fullName>
        <ecNumber evidence="14">2.7.13.3</ecNumber>
    </submittedName>
</protein>
<evidence type="ECO:0000256" key="7">
    <source>
        <dbReference type="ARBA" id="ARBA00022777"/>
    </source>
</evidence>
<evidence type="ECO:0000256" key="6">
    <source>
        <dbReference type="ARBA" id="ARBA00022741"/>
    </source>
</evidence>
<sequence length="581" mass="66505">MKTKEKRRTLKREITLLTMATSFGALVLFGTVMIVMFFVFFRGDIKEDMENILHGTLKTCEDKMQFIQDGAVMIRHNTTLKDFFDADWTDRAEMEKQLSYSMELFSDRNMTDRQLPFVTSVCLFNKKDEYVKEHYYPMTVSAARMKELSYLEMMRDFRKTKERYQMASGADEINLCFRVYGDAMEELGICVIGIARQGAEDIFDEISNYSHGNWIVTDQNRNILISGEKGKAADELNSLDMNFSGEKRIGGASALCESKSLGFGTYAGVSVGMDNIYVILKPTMATFFAVVFLALIFIGAAMFGISLRFTRPLKTLADNLKAFGKKDLDVRMEDSSISEIHEISLIFNEMAERIQYLIEQVYEKQLLAARSQTKYLQAQINPHFQFNILSMFSIRAKLAGNEELYKGLQAFSGLMRGKIFREKEIRIPVSEEMELVEFYLYLQKSRFEDQLSYEILYGSEEVKNFKIPRLLIENLVENAVSHGIEPKSGKGTVKISIFQQDESLHIVVEDDGVGYEEKEETSQDDLESDTAHTHTGLANMRRLLEILYHDQYRMQVTGQKNIGTRAEIVIPAERGSSLCGK</sequence>
<reference evidence="14" key="1">
    <citation type="submission" date="2019-11" db="EMBL/GenBank/DDBJ databases">
        <authorList>
            <person name="Feng L."/>
        </authorList>
    </citation>
    <scope>NUCLEOTIDE SEQUENCE</scope>
    <source>
        <strain evidence="14">BgluceraseaLFYP119</strain>
    </source>
</reference>
<organism evidence="14">
    <name type="scientific">Blautia glucerasea</name>
    <dbReference type="NCBI Taxonomy" id="536633"/>
    <lineage>
        <taxon>Bacteria</taxon>
        <taxon>Bacillati</taxon>
        <taxon>Bacillota</taxon>
        <taxon>Clostridia</taxon>
        <taxon>Lachnospirales</taxon>
        <taxon>Lachnospiraceae</taxon>
        <taxon>Blautia</taxon>
    </lineage>
</organism>
<keyword evidence="5 12" id="KW-0812">Transmembrane</keyword>
<keyword evidence="4 14" id="KW-0808">Transferase</keyword>
<dbReference type="PANTHER" id="PTHR34220:SF11">
    <property type="entry name" value="SENSOR PROTEIN KINASE HPTS"/>
    <property type="match status" value="1"/>
</dbReference>
<keyword evidence="9 12" id="KW-1133">Transmembrane helix</keyword>
<evidence type="ECO:0000256" key="11">
    <source>
        <dbReference type="ARBA" id="ARBA00023136"/>
    </source>
</evidence>
<dbReference type="RefSeq" id="WP_156354963.1">
    <property type="nucleotide sequence ID" value="NZ_CACRST010000025.1"/>
</dbReference>
<feature type="transmembrane region" description="Helical" evidence="12">
    <location>
        <begin position="20"/>
        <end position="41"/>
    </location>
</feature>
<dbReference type="Gene3D" id="3.30.565.10">
    <property type="entry name" value="Histidine kinase-like ATPase, C-terminal domain"/>
    <property type="match status" value="1"/>
</dbReference>
<keyword evidence="2" id="KW-1003">Cell membrane</keyword>
<dbReference type="EC" id="2.7.13.3" evidence="14"/>
<evidence type="ECO:0000256" key="3">
    <source>
        <dbReference type="ARBA" id="ARBA00022553"/>
    </source>
</evidence>
<name>A0A6N2VAY6_9FIRM</name>
<dbReference type="InterPro" id="IPR010559">
    <property type="entry name" value="Sig_transdc_His_kin_internal"/>
</dbReference>
<dbReference type="AlphaFoldDB" id="A0A6N2VAY6"/>
<keyword evidence="10" id="KW-0902">Two-component regulatory system</keyword>
<dbReference type="Pfam" id="PF02518">
    <property type="entry name" value="HATPase_c"/>
    <property type="match status" value="1"/>
</dbReference>
<evidence type="ECO:0000256" key="10">
    <source>
        <dbReference type="ARBA" id="ARBA00023012"/>
    </source>
</evidence>
<dbReference type="CDD" id="cd06225">
    <property type="entry name" value="HAMP"/>
    <property type="match status" value="1"/>
</dbReference>
<keyword evidence="7 14" id="KW-0418">Kinase</keyword>